<proteinExistence type="predicted"/>
<gene>
    <name evidence="2" type="ORF">DEO72_LG4g45</name>
</gene>
<accession>A0A4D6LKK5</accession>
<dbReference type="AlphaFoldDB" id="A0A4D6LKK5"/>
<dbReference type="EMBL" id="CP039348">
    <property type="protein sequence ID" value="QCD89107.1"/>
    <property type="molecule type" value="Genomic_DNA"/>
</dbReference>
<feature type="compositionally biased region" description="Basic and acidic residues" evidence="1">
    <location>
        <begin position="458"/>
        <end position="467"/>
    </location>
</feature>
<feature type="region of interest" description="Disordered" evidence="1">
    <location>
        <begin position="437"/>
        <end position="467"/>
    </location>
</feature>
<dbReference type="Proteomes" id="UP000501690">
    <property type="component" value="Linkage Group LG4"/>
</dbReference>
<sequence>MGGGRRADRAIIVSVVAFVKIVVELHTYFREGGAKGHNCSGASYRCGMCVPWSRRSSRRILLYVHMPFLAAAHPTTVRRIHHGSAAIIECCPYSASSEQLGVLTSFQIIVHGAVLGTVSSSIPIYFVTRPKSPITWLSLISRPGLNKLDAFTQSFKHFKDGFFKVMVKSAGRSHFYTTNGNTKFPFFWTGNPWKYKVISREDLLVVEKDVVDTLMQFSDKMPTKGLVRVYNSIRPIIDIEGHMAQLGKKNLTLFQTLRKEKAVNAKAVGNTVVPNMQDSLVDVHVHGGTKRKAELPVKQGKAGLIELPETTVRKDIKINVLESLMDSIDNMELKALVKAMVEFSTKTLLLSRRVGSLYERELKEDLEADYGDIKEKHDGLEGELEDLKSCIIQEHINGFQKGVRKASFFYENVDANDVRFDVNKDVVDSVLIDEAESIPEGDGEKEAVDANAGGNKVVAEDVEQKAA</sequence>
<evidence type="ECO:0000256" key="1">
    <source>
        <dbReference type="SAM" id="MobiDB-lite"/>
    </source>
</evidence>
<protein>
    <submittedName>
        <fullName evidence="2">Uncharacterized protein</fullName>
    </submittedName>
</protein>
<reference evidence="2 3" key="1">
    <citation type="submission" date="2019-04" db="EMBL/GenBank/DDBJ databases">
        <title>An improved genome assembly and genetic linkage map for asparagus bean, Vigna unguiculata ssp. sesquipedialis.</title>
        <authorList>
            <person name="Xia Q."/>
            <person name="Zhang R."/>
            <person name="Dong Y."/>
        </authorList>
    </citation>
    <scope>NUCLEOTIDE SEQUENCE [LARGE SCALE GENOMIC DNA]</scope>
    <source>
        <tissue evidence="2">Leaf</tissue>
    </source>
</reference>
<organism evidence="2 3">
    <name type="scientific">Vigna unguiculata</name>
    <name type="common">Cowpea</name>
    <dbReference type="NCBI Taxonomy" id="3917"/>
    <lineage>
        <taxon>Eukaryota</taxon>
        <taxon>Viridiplantae</taxon>
        <taxon>Streptophyta</taxon>
        <taxon>Embryophyta</taxon>
        <taxon>Tracheophyta</taxon>
        <taxon>Spermatophyta</taxon>
        <taxon>Magnoliopsida</taxon>
        <taxon>eudicotyledons</taxon>
        <taxon>Gunneridae</taxon>
        <taxon>Pentapetalae</taxon>
        <taxon>rosids</taxon>
        <taxon>fabids</taxon>
        <taxon>Fabales</taxon>
        <taxon>Fabaceae</taxon>
        <taxon>Papilionoideae</taxon>
        <taxon>50 kb inversion clade</taxon>
        <taxon>NPAAA clade</taxon>
        <taxon>indigoferoid/millettioid clade</taxon>
        <taxon>Phaseoleae</taxon>
        <taxon>Vigna</taxon>
    </lineage>
</organism>
<keyword evidence="3" id="KW-1185">Reference proteome</keyword>
<evidence type="ECO:0000313" key="3">
    <source>
        <dbReference type="Proteomes" id="UP000501690"/>
    </source>
</evidence>
<name>A0A4D6LKK5_VIGUN</name>
<evidence type="ECO:0000313" key="2">
    <source>
        <dbReference type="EMBL" id="QCD89107.1"/>
    </source>
</evidence>